<proteinExistence type="predicted"/>
<feature type="region of interest" description="Disordered" evidence="1">
    <location>
        <begin position="315"/>
        <end position="342"/>
    </location>
</feature>
<sequence>MDFYEFDEGIDPPDADMPGRHHDRPGRAAAGPMEVAFSVFVQTAPQGNEVVYVSANVPELQNGVQMQRSGTGNGRLWTVALPINPAGLSMGAAGPAAGLGGGLFGLLGALGSADRQAGRPPQPSLEVTYSVRNQEGRVVRQEDSPTGEFGPLRQQYYHRAKFPGADKDHDVGFVLLVHDEVFQLQSGATSNRVFHARMVQLAQASGFSKKRQLLDKALEELILVHWGENAVPPQNLVLAVAGALGQFRKQNHSSMPHLFDDPAELAMVYGMGEQHRLDRGERGDRHGDKEKEEDKKPSLVVCRWIVKHCPSRNDIVEDEDRDRDRGREGPGRGGGGAQMARNATLSGVRQAAETLYTGEKTFEWLKLLNFLPEHSFPAPVNASQCTSEESQKLTRSFINAVGEVFDSFKAQQANLARNPSEDLKERQKMEQDLSNNMDLFMRGLCLFCPSVACLQTLIAHVVKDQGNHLESVTSLVFQRLRSLHFGKEDKETLKAMISTTPFMRSDDCAVALLNNQHHPSEGFTPQEIIQFVRAITESNDGVRSAGGQLQSAARRWLMRFYGRAPERVLLKEDSKARPADSQIAEYQAQKAEIRESMRNAIKGWHMVLAIPCFKAEEETLRNLLFELSQAYFFKDQDPLLVLDCILELEGDIRQNASVWQLEGEIQRIAIKCVRDAQEMSELDHSEDLLALLFETPTRLRYVIIEAFIGFRQA</sequence>
<evidence type="ECO:0000313" key="2">
    <source>
        <dbReference type="EMBL" id="CAE8704609.1"/>
    </source>
</evidence>
<feature type="non-terminal residue" evidence="2">
    <location>
        <position position="713"/>
    </location>
</feature>
<evidence type="ECO:0000313" key="3">
    <source>
        <dbReference type="Proteomes" id="UP000626109"/>
    </source>
</evidence>
<reference evidence="2" key="1">
    <citation type="submission" date="2021-02" db="EMBL/GenBank/DDBJ databases">
        <authorList>
            <person name="Dougan E. K."/>
            <person name="Rhodes N."/>
            <person name="Thang M."/>
            <person name="Chan C."/>
        </authorList>
    </citation>
    <scope>NUCLEOTIDE SEQUENCE</scope>
</reference>
<evidence type="ECO:0000256" key="1">
    <source>
        <dbReference type="SAM" id="MobiDB-lite"/>
    </source>
</evidence>
<dbReference type="AlphaFoldDB" id="A0A813KMT8"/>
<name>A0A813KMT8_POLGL</name>
<dbReference type="Proteomes" id="UP000626109">
    <property type="component" value="Unassembled WGS sequence"/>
</dbReference>
<accession>A0A813KMT8</accession>
<feature type="compositionally biased region" description="Acidic residues" evidence="1">
    <location>
        <begin position="1"/>
        <end position="14"/>
    </location>
</feature>
<comment type="caution">
    <text evidence="2">The sequence shown here is derived from an EMBL/GenBank/DDBJ whole genome shotgun (WGS) entry which is preliminary data.</text>
</comment>
<dbReference type="EMBL" id="CAJNNW010030826">
    <property type="protein sequence ID" value="CAE8704609.1"/>
    <property type="molecule type" value="Genomic_DNA"/>
</dbReference>
<feature type="region of interest" description="Disordered" evidence="1">
    <location>
        <begin position="1"/>
        <end position="27"/>
    </location>
</feature>
<organism evidence="2 3">
    <name type="scientific">Polarella glacialis</name>
    <name type="common">Dinoflagellate</name>
    <dbReference type="NCBI Taxonomy" id="89957"/>
    <lineage>
        <taxon>Eukaryota</taxon>
        <taxon>Sar</taxon>
        <taxon>Alveolata</taxon>
        <taxon>Dinophyceae</taxon>
        <taxon>Suessiales</taxon>
        <taxon>Suessiaceae</taxon>
        <taxon>Polarella</taxon>
    </lineage>
</organism>
<protein>
    <submittedName>
        <fullName evidence="2">Uncharacterized protein</fullName>
    </submittedName>
</protein>
<feature type="region of interest" description="Disordered" evidence="1">
    <location>
        <begin position="274"/>
        <end position="294"/>
    </location>
</feature>
<gene>
    <name evidence="2" type="ORF">PGLA2088_LOCUS33288</name>
</gene>